<organism evidence="1 2">
    <name type="scientific">Dreissena polymorpha</name>
    <name type="common">Zebra mussel</name>
    <name type="synonym">Mytilus polymorpha</name>
    <dbReference type="NCBI Taxonomy" id="45954"/>
    <lineage>
        <taxon>Eukaryota</taxon>
        <taxon>Metazoa</taxon>
        <taxon>Spiralia</taxon>
        <taxon>Lophotrochozoa</taxon>
        <taxon>Mollusca</taxon>
        <taxon>Bivalvia</taxon>
        <taxon>Autobranchia</taxon>
        <taxon>Heteroconchia</taxon>
        <taxon>Euheterodonta</taxon>
        <taxon>Imparidentia</taxon>
        <taxon>Neoheterodontei</taxon>
        <taxon>Myida</taxon>
        <taxon>Dreissenoidea</taxon>
        <taxon>Dreissenidae</taxon>
        <taxon>Dreissena</taxon>
    </lineage>
</organism>
<gene>
    <name evidence="1" type="ORF">DPMN_128654</name>
</gene>
<accession>A0A9D4JXM4</accession>
<reference evidence="1" key="1">
    <citation type="journal article" date="2019" name="bioRxiv">
        <title>The Genome of the Zebra Mussel, Dreissena polymorpha: A Resource for Invasive Species Research.</title>
        <authorList>
            <person name="McCartney M.A."/>
            <person name="Auch B."/>
            <person name="Kono T."/>
            <person name="Mallez S."/>
            <person name="Zhang Y."/>
            <person name="Obille A."/>
            <person name="Becker A."/>
            <person name="Abrahante J.E."/>
            <person name="Garbe J."/>
            <person name="Badalamenti J.P."/>
            <person name="Herman A."/>
            <person name="Mangelson H."/>
            <person name="Liachko I."/>
            <person name="Sullivan S."/>
            <person name="Sone E.D."/>
            <person name="Koren S."/>
            <person name="Silverstein K.A.T."/>
            <person name="Beckman K.B."/>
            <person name="Gohl D.M."/>
        </authorList>
    </citation>
    <scope>NUCLEOTIDE SEQUENCE</scope>
    <source>
        <strain evidence="1">Duluth1</strain>
        <tissue evidence="1">Whole animal</tissue>
    </source>
</reference>
<dbReference type="EMBL" id="JAIWYP010000005">
    <property type="protein sequence ID" value="KAH3826744.1"/>
    <property type="molecule type" value="Genomic_DNA"/>
</dbReference>
<proteinExistence type="predicted"/>
<reference evidence="1" key="2">
    <citation type="submission" date="2020-11" db="EMBL/GenBank/DDBJ databases">
        <authorList>
            <person name="McCartney M.A."/>
            <person name="Auch B."/>
            <person name="Kono T."/>
            <person name="Mallez S."/>
            <person name="Becker A."/>
            <person name="Gohl D.M."/>
            <person name="Silverstein K.A.T."/>
            <person name="Koren S."/>
            <person name="Bechman K.B."/>
            <person name="Herman A."/>
            <person name="Abrahante J.E."/>
            <person name="Garbe J."/>
        </authorList>
    </citation>
    <scope>NUCLEOTIDE SEQUENCE</scope>
    <source>
        <strain evidence="1">Duluth1</strain>
        <tissue evidence="1">Whole animal</tissue>
    </source>
</reference>
<evidence type="ECO:0000313" key="2">
    <source>
        <dbReference type="Proteomes" id="UP000828390"/>
    </source>
</evidence>
<sequence>MGWHPGGKSSGHLWYCSRYVARDGRHEVVTGLSSGNLWYSRRFVVRTRRHGVITGVYKGL</sequence>
<comment type="caution">
    <text evidence="1">The sequence shown here is derived from an EMBL/GenBank/DDBJ whole genome shotgun (WGS) entry which is preliminary data.</text>
</comment>
<dbReference type="AlphaFoldDB" id="A0A9D4JXM4"/>
<name>A0A9D4JXM4_DREPO</name>
<keyword evidence="2" id="KW-1185">Reference proteome</keyword>
<dbReference type="Proteomes" id="UP000828390">
    <property type="component" value="Unassembled WGS sequence"/>
</dbReference>
<protein>
    <submittedName>
        <fullName evidence="1">Uncharacterized protein</fullName>
    </submittedName>
</protein>
<evidence type="ECO:0000313" key="1">
    <source>
        <dbReference type="EMBL" id="KAH3826744.1"/>
    </source>
</evidence>